<dbReference type="RefSeq" id="WP_221032646.1">
    <property type="nucleotide sequence ID" value="NZ_CP139781.1"/>
</dbReference>
<dbReference type="Proteomes" id="UP000738431">
    <property type="component" value="Chromosome"/>
</dbReference>
<dbReference type="PANTHER" id="PTHR30146">
    <property type="entry name" value="LACI-RELATED TRANSCRIPTIONAL REPRESSOR"/>
    <property type="match status" value="1"/>
</dbReference>
<dbReference type="GO" id="GO:0003677">
    <property type="term" value="F:DNA binding"/>
    <property type="evidence" value="ECO:0007669"/>
    <property type="project" value="UniProtKB-KW"/>
</dbReference>
<dbReference type="InterPro" id="IPR028082">
    <property type="entry name" value="Peripla_BP_I"/>
</dbReference>
<keyword evidence="7" id="KW-1185">Reference proteome</keyword>
<dbReference type="InterPro" id="IPR010982">
    <property type="entry name" value="Lambda_DNA-bd_dom_sf"/>
</dbReference>
<sequence length="368" mass="40201">MNFCSKLIGITTMASINQEALAQALNLSRTTVSRSLSNHPAISAETRERVQAKAEEMGYRTSTGGPIRRRRSNKPLNIGVLIGMPRNNLGMATFPAVLQGIRERAAVDQITVDVVSQDPETFQPNSGHQPLFRHIRSGDWRGLILIYPFAPDAVETLARKISTVSVLTEYDHLPVDTVDTDHSDIINLIGRLARRGHRRIGFITWDYTVCGRWASRRFAAYAEGIFQYGLEFNPAWTANVHTDRERLTTAEAVADFAAHQTREAGVTAWACAADHQAYQLISDLHARGLEVPRDCSVTGFDGIEPPPGLPQLTTLRVAHADVGGSAAARLLNRVLHPTAPRRKILVETSLVVGTTVAAPPARAASPAP</sequence>
<protein>
    <submittedName>
        <fullName evidence="6">LacI family DNA-binding transcriptional regulator</fullName>
    </submittedName>
</protein>
<gene>
    <name evidence="6" type="ORF">K1X11_013525</name>
</gene>
<dbReference type="Gene3D" id="1.10.260.40">
    <property type="entry name" value="lambda repressor-like DNA-binding domains"/>
    <property type="match status" value="1"/>
</dbReference>
<dbReference type="Pfam" id="PF00356">
    <property type="entry name" value="LacI"/>
    <property type="match status" value="1"/>
</dbReference>
<evidence type="ECO:0000259" key="5">
    <source>
        <dbReference type="PROSITE" id="PS50932"/>
    </source>
</evidence>
<feature type="domain" description="HTH lacI-type" evidence="5">
    <location>
        <begin position="16"/>
        <end position="70"/>
    </location>
</feature>
<evidence type="ECO:0000256" key="4">
    <source>
        <dbReference type="ARBA" id="ARBA00023163"/>
    </source>
</evidence>
<dbReference type="SMART" id="SM00354">
    <property type="entry name" value="HTH_LACI"/>
    <property type="match status" value="1"/>
</dbReference>
<dbReference type="EMBL" id="CP139781">
    <property type="protein sequence ID" value="WRQ85827.1"/>
    <property type="molecule type" value="Genomic_DNA"/>
</dbReference>
<dbReference type="SUPFAM" id="SSF47413">
    <property type="entry name" value="lambda repressor-like DNA-binding domains"/>
    <property type="match status" value="1"/>
</dbReference>
<accession>A0ABZ1C2A6</accession>
<dbReference type="Gene3D" id="3.40.50.2300">
    <property type="match status" value="2"/>
</dbReference>
<evidence type="ECO:0000256" key="1">
    <source>
        <dbReference type="ARBA" id="ARBA00022491"/>
    </source>
</evidence>
<evidence type="ECO:0000313" key="6">
    <source>
        <dbReference type="EMBL" id="WRQ85827.1"/>
    </source>
</evidence>
<dbReference type="SUPFAM" id="SSF53822">
    <property type="entry name" value="Periplasmic binding protein-like I"/>
    <property type="match status" value="1"/>
</dbReference>
<dbReference type="InterPro" id="IPR046335">
    <property type="entry name" value="LacI/GalR-like_sensor"/>
</dbReference>
<dbReference type="CDD" id="cd01392">
    <property type="entry name" value="HTH_LacI"/>
    <property type="match status" value="1"/>
</dbReference>
<keyword evidence="3 6" id="KW-0238">DNA-binding</keyword>
<organism evidence="6 7">
    <name type="scientific">Actomonas aquatica</name>
    <dbReference type="NCBI Taxonomy" id="2866162"/>
    <lineage>
        <taxon>Bacteria</taxon>
        <taxon>Pseudomonadati</taxon>
        <taxon>Verrucomicrobiota</taxon>
        <taxon>Opitutia</taxon>
        <taxon>Opitutales</taxon>
        <taxon>Opitutaceae</taxon>
        <taxon>Actomonas</taxon>
    </lineage>
</organism>
<keyword evidence="4" id="KW-0804">Transcription</keyword>
<dbReference type="PROSITE" id="PS50932">
    <property type="entry name" value="HTH_LACI_2"/>
    <property type="match status" value="1"/>
</dbReference>
<evidence type="ECO:0000256" key="2">
    <source>
        <dbReference type="ARBA" id="ARBA00023015"/>
    </source>
</evidence>
<keyword evidence="1" id="KW-0678">Repressor</keyword>
<reference evidence="6 7" key="2">
    <citation type="submission" date="2023-12" db="EMBL/GenBank/DDBJ databases">
        <title>Description of an unclassified Opitutus bacterium of Verrucomicrobiota.</title>
        <authorList>
            <person name="Zhang D.-F."/>
        </authorList>
    </citation>
    <scope>NUCLEOTIDE SEQUENCE [LARGE SCALE GENOMIC DNA]</scope>
    <source>
        <strain evidence="6 7">WL0086</strain>
    </source>
</reference>
<evidence type="ECO:0000256" key="3">
    <source>
        <dbReference type="ARBA" id="ARBA00023125"/>
    </source>
</evidence>
<reference evidence="6 7" key="1">
    <citation type="submission" date="2021-08" db="EMBL/GenBank/DDBJ databases">
        <authorList>
            <person name="Zhang D."/>
            <person name="Zhang A."/>
            <person name="Wang L."/>
        </authorList>
    </citation>
    <scope>NUCLEOTIDE SEQUENCE [LARGE SCALE GENOMIC DNA]</scope>
    <source>
        <strain evidence="6 7">WL0086</strain>
    </source>
</reference>
<dbReference type="InterPro" id="IPR000843">
    <property type="entry name" value="HTH_LacI"/>
</dbReference>
<evidence type="ECO:0000313" key="7">
    <source>
        <dbReference type="Proteomes" id="UP000738431"/>
    </source>
</evidence>
<name>A0ABZ1C2A6_9BACT</name>
<proteinExistence type="predicted"/>
<dbReference type="Pfam" id="PF13377">
    <property type="entry name" value="Peripla_BP_3"/>
    <property type="match status" value="1"/>
</dbReference>
<dbReference type="PANTHER" id="PTHR30146:SF148">
    <property type="entry name" value="HTH-TYPE TRANSCRIPTIONAL REPRESSOR PURR-RELATED"/>
    <property type="match status" value="1"/>
</dbReference>
<keyword evidence="2" id="KW-0805">Transcription regulation</keyword>